<dbReference type="CDD" id="cd01574">
    <property type="entry name" value="PBP1_LacI"/>
    <property type="match status" value="1"/>
</dbReference>
<dbReference type="Proteomes" id="UP001589698">
    <property type="component" value="Unassembled WGS sequence"/>
</dbReference>
<name>A0ABV6E2M6_9ACTN</name>
<dbReference type="Pfam" id="PF13377">
    <property type="entry name" value="Peripla_BP_3"/>
    <property type="match status" value="1"/>
</dbReference>
<dbReference type="InterPro" id="IPR010982">
    <property type="entry name" value="Lambda_DNA-bd_dom_sf"/>
</dbReference>
<keyword evidence="6" id="KW-1185">Reference proteome</keyword>
<evidence type="ECO:0000313" key="5">
    <source>
        <dbReference type="EMBL" id="MFC0223245.1"/>
    </source>
</evidence>
<dbReference type="InterPro" id="IPR000843">
    <property type="entry name" value="HTH_LacI"/>
</dbReference>
<dbReference type="SUPFAM" id="SSF53822">
    <property type="entry name" value="Periplasmic binding protein-like I"/>
    <property type="match status" value="1"/>
</dbReference>
<keyword evidence="2 5" id="KW-0238">DNA-binding</keyword>
<feature type="domain" description="HTH lacI-type" evidence="4">
    <location>
        <begin position="14"/>
        <end position="68"/>
    </location>
</feature>
<dbReference type="GO" id="GO:0003677">
    <property type="term" value="F:DNA binding"/>
    <property type="evidence" value="ECO:0007669"/>
    <property type="project" value="UniProtKB-KW"/>
</dbReference>
<evidence type="ECO:0000313" key="6">
    <source>
        <dbReference type="Proteomes" id="UP001589698"/>
    </source>
</evidence>
<proteinExistence type="predicted"/>
<reference evidence="5 6" key="1">
    <citation type="submission" date="2024-09" db="EMBL/GenBank/DDBJ databases">
        <authorList>
            <person name="Sun Q."/>
            <person name="Mori K."/>
        </authorList>
    </citation>
    <scope>NUCLEOTIDE SEQUENCE [LARGE SCALE GENOMIC DNA]</scope>
    <source>
        <strain evidence="5 6">CCM 8654</strain>
    </source>
</reference>
<dbReference type="Gene3D" id="1.10.260.40">
    <property type="entry name" value="lambda repressor-like DNA-binding domains"/>
    <property type="match status" value="1"/>
</dbReference>
<accession>A0ABV6E2M6</accession>
<dbReference type="RefSeq" id="WP_378519000.1">
    <property type="nucleotide sequence ID" value="NZ_CBCSDI010000020.1"/>
</dbReference>
<dbReference type="EMBL" id="JBHLXH010000001">
    <property type="protein sequence ID" value="MFC0223245.1"/>
    <property type="molecule type" value="Genomic_DNA"/>
</dbReference>
<dbReference type="Pfam" id="PF00356">
    <property type="entry name" value="LacI"/>
    <property type="match status" value="1"/>
</dbReference>
<dbReference type="PANTHER" id="PTHR30146">
    <property type="entry name" value="LACI-RELATED TRANSCRIPTIONAL REPRESSOR"/>
    <property type="match status" value="1"/>
</dbReference>
<evidence type="ECO:0000256" key="3">
    <source>
        <dbReference type="ARBA" id="ARBA00023163"/>
    </source>
</evidence>
<organism evidence="5 6">
    <name type="scientific">Nocardioides zeicaulis</name>
    <dbReference type="NCBI Taxonomy" id="1776857"/>
    <lineage>
        <taxon>Bacteria</taxon>
        <taxon>Bacillati</taxon>
        <taxon>Actinomycetota</taxon>
        <taxon>Actinomycetes</taxon>
        <taxon>Propionibacteriales</taxon>
        <taxon>Nocardioidaceae</taxon>
        <taxon>Nocardioides</taxon>
    </lineage>
</organism>
<dbReference type="Gene3D" id="3.40.50.2300">
    <property type="match status" value="2"/>
</dbReference>
<protein>
    <submittedName>
        <fullName evidence="5">LacI family DNA-binding transcriptional regulator</fullName>
    </submittedName>
</protein>
<dbReference type="SUPFAM" id="SSF47413">
    <property type="entry name" value="lambda repressor-like DNA-binding domains"/>
    <property type="match status" value="1"/>
</dbReference>
<gene>
    <name evidence="5" type="ORF">ACFFJG_12205</name>
</gene>
<dbReference type="InterPro" id="IPR028082">
    <property type="entry name" value="Peripla_BP_I"/>
</dbReference>
<evidence type="ECO:0000256" key="2">
    <source>
        <dbReference type="ARBA" id="ARBA00023125"/>
    </source>
</evidence>
<keyword evidence="3" id="KW-0804">Transcription</keyword>
<dbReference type="CDD" id="cd01392">
    <property type="entry name" value="HTH_LacI"/>
    <property type="match status" value="1"/>
</dbReference>
<dbReference type="PANTHER" id="PTHR30146:SF109">
    <property type="entry name" value="HTH-TYPE TRANSCRIPTIONAL REGULATOR GALS"/>
    <property type="match status" value="1"/>
</dbReference>
<dbReference type="InterPro" id="IPR046335">
    <property type="entry name" value="LacI/GalR-like_sensor"/>
</dbReference>
<keyword evidence="1" id="KW-0805">Transcription regulation</keyword>
<dbReference type="SMART" id="SM00354">
    <property type="entry name" value="HTH_LACI"/>
    <property type="match status" value="1"/>
</dbReference>
<dbReference type="PROSITE" id="PS50932">
    <property type="entry name" value="HTH_LACI_2"/>
    <property type="match status" value="1"/>
</dbReference>
<evidence type="ECO:0000259" key="4">
    <source>
        <dbReference type="PROSITE" id="PS50932"/>
    </source>
</evidence>
<comment type="caution">
    <text evidence="5">The sequence shown here is derived from an EMBL/GenBank/DDBJ whole genome shotgun (WGS) entry which is preliminary data.</text>
</comment>
<evidence type="ECO:0000256" key="1">
    <source>
        <dbReference type="ARBA" id="ARBA00023015"/>
    </source>
</evidence>
<sequence>MGDNPTRPTATRSPSMAQVAARAGVSHQTVSRVLNDASLVKEETRLRVLAAIEELGYRRNYAARILATNRSRRIGMITAHLGLHGPSMIALGVQEAGYAEGYDVSLVGLPELSRAMLDNAVDRLSDQAVEAIVVAVAHRDAAEMVRSLRLAVPVVTVQGVVAGTPLAAGIDQELGAELAVGHLLDLGHRHVAHLAGPSDWVEAEQRRAGWRRAHELRGLLPGPELQGDWSPESGHRAGLRVADDPHVTAVFAGNDPMALGLLNALHARGRRVPDDVSVVGFDDVPEAAYYWPALTTVSQDFAALGRGALTLALAAVRGDHEATLDPVVPTLTVRASTAAPRD</sequence>